<sequence length="111" mass="12814">MAKELKFVMLLDCYGDLLTEHQRSIMELYYCEDLSLAEIGQPLDITRQAVRSIIKRTEDILLNYEEKLGFAERLGKMRECFGRIQSAAEHITDEDARNTILSETAKVTELL</sequence>
<dbReference type="HAMAP" id="MF_00245">
    <property type="entry name" value="UPF0122"/>
    <property type="match status" value="1"/>
</dbReference>
<evidence type="ECO:0000313" key="4">
    <source>
        <dbReference type="EMBL" id="SEH57796.1"/>
    </source>
</evidence>
<proteinExistence type="inferred from homology"/>
<dbReference type="InterPro" id="IPR036388">
    <property type="entry name" value="WH-like_DNA-bd_sf"/>
</dbReference>
<evidence type="ECO:0000256" key="2">
    <source>
        <dbReference type="ARBA" id="ARBA00024764"/>
    </source>
</evidence>
<dbReference type="Proteomes" id="UP000183190">
    <property type="component" value="Unassembled WGS sequence"/>
</dbReference>
<evidence type="ECO:0000256" key="1">
    <source>
        <dbReference type="ARBA" id="ARBA00008720"/>
    </source>
</evidence>
<dbReference type="AlphaFoldDB" id="A0A1H6JBM6"/>
<dbReference type="EMBL" id="FNWV01000004">
    <property type="protein sequence ID" value="SEH57796.1"/>
    <property type="molecule type" value="Genomic_DNA"/>
</dbReference>
<comment type="similarity">
    <text evidence="1 3">Belongs to the UPF0122 family.</text>
</comment>
<dbReference type="SUPFAM" id="SSF88659">
    <property type="entry name" value="Sigma3 and sigma4 domains of RNA polymerase sigma factors"/>
    <property type="match status" value="1"/>
</dbReference>
<dbReference type="InterPro" id="IPR054831">
    <property type="entry name" value="UPF0122_fam_protein"/>
</dbReference>
<name>A0A1H6JBM6_RUMFL</name>
<dbReference type="InterPro" id="IPR007394">
    <property type="entry name" value="UPF0122"/>
</dbReference>
<dbReference type="Pfam" id="PF04297">
    <property type="entry name" value="UPF0122"/>
    <property type="match status" value="1"/>
</dbReference>
<evidence type="ECO:0000256" key="3">
    <source>
        <dbReference type="HAMAP-Rule" id="MF_00245"/>
    </source>
</evidence>
<gene>
    <name evidence="4" type="ORF">SAMN02910265_01588</name>
</gene>
<dbReference type="PANTHER" id="PTHR40083:SF1">
    <property type="entry name" value="UPF0122 PROTEIN YLXM"/>
    <property type="match status" value="1"/>
</dbReference>
<protein>
    <recommendedName>
        <fullName evidence="3">UPF0122 protein SAMN02910265_01588</fullName>
    </recommendedName>
</protein>
<dbReference type="PANTHER" id="PTHR40083">
    <property type="entry name" value="UPF0122 PROTEIN CBO2450/CLC_2298"/>
    <property type="match status" value="1"/>
</dbReference>
<dbReference type="Gene3D" id="1.10.10.10">
    <property type="entry name" value="Winged helix-like DNA-binding domain superfamily/Winged helix DNA-binding domain"/>
    <property type="match status" value="1"/>
</dbReference>
<evidence type="ECO:0000313" key="5">
    <source>
        <dbReference type="Proteomes" id="UP000183190"/>
    </source>
</evidence>
<dbReference type="NCBIfam" id="NF045758">
    <property type="entry name" value="YlxM"/>
    <property type="match status" value="1"/>
</dbReference>
<dbReference type="RefSeq" id="WP_074716130.1">
    <property type="nucleotide sequence ID" value="NZ_FNWV01000004.1"/>
</dbReference>
<dbReference type="OrthoDB" id="6392at2"/>
<organism evidence="4 5">
    <name type="scientific">Ruminococcus flavefaciens</name>
    <dbReference type="NCBI Taxonomy" id="1265"/>
    <lineage>
        <taxon>Bacteria</taxon>
        <taxon>Bacillati</taxon>
        <taxon>Bacillota</taxon>
        <taxon>Clostridia</taxon>
        <taxon>Eubacteriales</taxon>
        <taxon>Oscillospiraceae</taxon>
        <taxon>Ruminococcus</taxon>
    </lineage>
</organism>
<dbReference type="InterPro" id="IPR013324">
    <property type="entry name" value="RNA_pol_sigma_r3/r4-like"/>
</dbReference>
<accession>A0A1H6JBM6</accession>
<reference evidence="4 5" key="1">
    <citation type="submission" date="2016-10" db="EMBL/GenBank/DDBJ databases">
        <authorList>
            <person name="de Groot N.N."/>
        </authorList>
    </citation>
    <scope>NUCLEOTIDE SEQUENCE [LARGE SCALE GENOMIC DNA]</scope>
    <source>
        <strain evidence="4 5">YAD2003</strain>
    </source>
</reference>
<comment type="function">
    <text evidence="2 3">Might take part in the signal recognition particle (SRP) pathway. This is inferred from the conservation of its genetic proximity to ftsY/ffh. May be a regulatory protein.</text>
</comment>